<dbReference type="AlphaFoldDB" id="A0AAV2KM94"/>
<dbReference type="GO" id="GO:0000978">
    <property type="term" value="F:RNA polymerase II cis-regulatory region sequence-specific DNA binding"/>
    <property type="evidence" value="ECO:0007669"/>
    <property type="project" value="TreeGrafter"/>
</dbReference>
<evidence type="ECO:0000256" key="5">
    <source>
        <dbReference type="ARBA" id="ARBA00022771"/>
    </source>
</evidence>
<dbReference type="PANTHER" id="PTHR23235">
    <property type="entry name" value="KRUEPPEL-LIKE TRANSCRIPTION FACTOR"/>
    <property type="match status" value="1"/>
</dbReference>
<keyword evidence="5 10" id="KW-0863">Zinc-finger</keyword>
<dbReference type="GO" id="GO:0005634">
    <property type="term" value="C:nucleus"/>
    <property type="evidence" value="ECO:0007669"/>
    <property type="project" value="UniProtKB-SubCell"/>
</dbReference>
<evidence type="ECO:0000256" key="1">
    <source>
        <dbReference type="ARBA" id="ARBA00004123"/>
    </source>
</evidence>
<evidence type="ECO:0000256" key="8">
    <source>
        <dbReference type="ARBA" id="ARBA00023163"/>
    </source>
</evidence>
<keyword evidence="8" id="KW-0804">Transcription</keyword>
<organism evidence="13 14">
    <name type="scientific">Knipowitschia caucasica</name>
    <name type="common">Caucasian dwarf goby</name>
    <name type="synonym">Pomatoschistus caucasicus</name>
    <dbReference type="NCBI Taxonomy" id="637954"/>
    <lineage>
        <taxon>Eukaryota</taxon>
        <taxon>Metazoa</taxon>
        <taxon>Chordata</taxon>
        <taxon>Craniata</taxon>
        <taxon>Vertebrata</taxon>
        <taxon>Euteleostomi</taxon>
        <taxon>Actinopterygii</taxon>
        <taxon>Neopterygii</taxon>
        <taxon>Teleostei</taxon>
        <taxon>Neoteleostei</taxon>
        <taxon>Acanthomorphata</taxon>
        <taxon>Gobiaria</taxon>
        <taxon>Gobiiformes</taxon>
        <taxon>Gobioidei</taxon>
        <taxon>Gobiidae</taxon>
        <taxon>Gobiinae</taxon>
        <taxon>Knipowitschia</taxon>
    </lineage>
</organism>
<evidence type="ECO:0000256" key="3">
    <source>
        <dbReference type="ARBA" id="ARBA00022723"/>
    </source>
</evidence>
<evidence type="ECO:0000313" key="14">
    <source>
        <dbReference type="Proteomes" id="UP001497482"/>
    </source>
</evidence>
<dbReference type="GO" id="GO:0008270">
    <property type="term" value="F:zinc ion binding"/>
    <property type="evidence" value="ECO:0007669"/>
    <property type="project" value="UniProtKB-KW"/>
</dbReference>
<protein>
    <recommendedName>
        <fullName evidence="12">C2H2-type domain-containing protein</fullName>
    </recommendedName>
</protein>
<evidence type="ECO:0000256" key="4">
    <source>
        <dbReference type="ARBA" id="ARBA00022737"/>
    </source>
</evidence>
<sequence>MLLEREDSFMSEFEDACTAWVDSVGSSLSEDSDVGSPFCQVFSPGTDASDSDFFSDFSDSESRSPGLSSAADAILTMITEIVGICSDVQPQPAAPASSPTPLPAGIVKQEPGTVKTENAPSCSGHCLSSPGASAECAPLPVELDALDVTQLLDALLPPDALSYGLELKQEPRDWLCSGLTGAEGDPATYVISGNPVVDAHVLSTLLQGVRVPAPKAAARGRRQKSVKTKPFPCAVQGCDRRFSRSDELNRHVRIHTGQKPFQCTVCARAFSRSDHLTTHTRTHTGEKPFSCDVCGKKFARSDERKRHGRVHIKQQLRAQMMAAYALAVNAPGV</sequence>
<keyword evidence="7" id="KW-0805">Transcription regulation</keyword>
<dbReference type="PROSITE" id="PS50157">
    <property type="entry name" value="ZINC_FINGER_C2H2_2"/>
    <property type="match status" value="3"/>
</dbReference>
<dbReference type="Proteomes" id="UP001497482">
    <property type="component" value="Chromosome 19"/>
</dbReference>
<evidence type="ECO:0000259" key="12">
    <source>
        <dbReference type="PROSITE" id="PS50157"/>
    </source>
</evidence>
<dbReference type="Pfam" id="PF00096">
    <property type="entry name" value="zf-C2H2"/>
    <property type="match status" value="3"/>
</dbReference>
<gene>
    <name evidence="13" type="ORF">KC01_LOCUS20476</name>
</gene>
<feature type="domain" description="C2H2-type" evidence="12">
    <location>
        <begin position="231"/>
        <end position="260"/>
    </location>
</feature>
<dbReference type="SMART" id="SM00355">
    <property type="entry name" value="ZnF_C2H2"/>
    <property type="match status" value="3"/>
</dbReference>
<comment type="similarity">
    <text evidence="2">Belongs to the krueppel C2H2-type zinc-finger protein family.</text>
</comment>
<dbReference type="PROSITE" id="PS00028">
    <property type="entry name" value="ZINC_FINGER_C2H2_1"/>
    <property type="match status" value="3"/>
</dbReference>
<feature type="compositionally biased region" description="Low complexity" evidence="11">
    <location>
        <begin position="90"/>
        <end position="99"/>
    </location>
</feature>
<dbReference type="FunFam" id="3.30.160.60:FF:000515">
    <property type="entry name" value="early growth response protein 4"/>
    <property type="match status" value="1"/>
</dbReference>
<dbReference type="InterPro" id="IPR036236">
    <property type="entry name" value="Znf_C2H2_sf"/>
</dbReference>
<proteinExistence type="inferred from homology"/>
<reference evidence="13 14" key="1">
    <citation type="submission" date="2024-04" db="EMBL/GenBank/DDBJ databases">
        <authorList>
            <person name="Waldvogel A.-M."/>
            <person name="Schoenle A."/>
        </authorList>
    </citation>
    <scope>NUCLEOTIDE SEQUENCE [LARGE SCALE GENOMIC DNA]</scope>
</reference>
<feature type="domain" description="C2H2-type" evidence="12">
    <location>
        <begin position="261"/>
        <end position="288"/>
    </location>
</feature>
<keyword evidence="14" id="KW-1185">Reference proteome</keyword>
<dbReference type="Gene3D" id="3.30.160.60">
    <property type="entry name" value="Classic Zinc Finger"/>
    <property type="match status" value="3"/>
</dbReference>
<evidence type="ECO:0000256" key="7">
    <source>
        <dbReference type="ARBA" id="ARBA00023015"/>
    </source>
</evidence>
<evidence type="ECO:0000313" key="13">
    <source>
        <dbReference type="EMBL" id="CAL1591061.1"/>
    </source>
</evidence>
<dbReference type="SUPFAM" id="SSF57667">
    <property type="entry name" value="beta-beta-alpha zinc fingers"/>
    <property type="match status" value="2"/>
</dbReference>
<evidence type="ECO:0000256" key="11">
    <source>
        <dbReference type="SAM" id="MobiDB-lite"/>
    </source>
</evidence>
<dbReference type="InterPro" id="IPR013087">
    <property type="entry name" value="Znf_C2H2_type"/>
</dbReference>
<keyword evidence="4" id="KW-0677">Repeat</keyword>
<evidence type="ECO:0000256" key="6">
    <source>
        <dbReference type="ARBA" id="ARBA00022833"/>
    </source>
</evidence>
<evidence type="ECO:0000256" key="10">
    <source>
        <dbReference type="PROSITE-ProRule" id="PRU00042"/>
    </source>
</evidence>
<comment type="subcellular location">
    <subcellularLocation>
        <location evidence="1">Nucleus</location>
    </subcellularLocation>
</comment>
<evidence type="ECO:0000256" key="9">
    <source>
        <dbReference type="ARBA" id="ARBA00023242"/>
    </source>
</evidence>
<keyword evidence="3" id="KW-0479">Metal-binding</keyword>
<evidence type="ECO:0000256" key="2">
    <source>
        <dbReference type="ARBA" id="ARBA00006991"/>
    </source>
</evidence>
<feature type="region of interest" description="Disordered" evidence="11">
    <location>
        <begin position="90"/>
        <end position="118"/>
    </location>
</feature>
<name>A0AAV2KM94_KNICA</name>
<keyword evidence="9" id="KW-0539">Nucleus</keyword>
<keyword evidence="6" id="KW-0862">Zinc</keyword>
<dbReference type="PANTHER" id="PTHR23235:SF155">
    <property type="entry name" value="EARLY GROWTH RESPONSE 4-RELATED"/>
    <property type="match status" value="1"/>
</dbReference>
<dbReference type="GO" id="GO:0000981">
    <property type="term" value="F:DNA-binding transcription factor activity, RNA polymerase II-specific"/>
    <property type="evidence" value="ECO:0007669"/>
    <property type="project" value="TreeGrafter"/>
</dbReference>
<accession>A0AAV2KM94</accession>
<dbReference type="EMBL" id="OZ035841">
    <property type="protein sequence ID" value="CAL1591061.1"/>
    <property type="molecule type" value="Genomic_DNA"/>
</dbReference>
<feature type="domain" description="C2H2-type" evidence="12">
    <location>
        <begin position="289"/>
        <end position="316"/>
    </location>
</feature>